<feature type="domain" description="Nitroreductase" evidence="1">
    <location>
        <begin position="57"/>
        <end position="236"/>
    </location>
</feature>
<name>A0A1G2TE94_9BACT</name>
<dbReference type="PANTHER" id="PTHR43745:SF2">
    <property type="entry name" value="NITROREDUCTASE MJ1384-RELATED"/>
    <property type="match status" value="1"/>
</dbReference>
<dbReference type="InterPro" id="IPR029479">
    <property type="entry name" value="Nitroreductase"/>
</dbReference>
<dbReference type="SUPFAM" id="SSF55469">
    <property type="entry name" value="FMN-dependent nitroreductase-like"/>
    <property type="match status" value="1"/>
</dbReference>
<dbReference type="NCBIfam" id="TIGR03605">
    <property type="entry name" value="antibiot_sagB"/>
    <property type="match status" value="1"/>
</dbReference>
<evidence type="ECO:0000313" key="2">
    <source>
        <dbReference type="EMBL" id="OHA95607.1"/>
    </source>
</evidence>
<dbReference type="Gene3D" id="3.40.109.10">
    <property type="entry name" value="NADH Oxidase"/>
    <property type="match status" value="1"/>
</dbReference>
<sequence length="237" mass="26965">MLHPFFQFFNEPRPYIDSDSSQWPKEWSIIEFKSYSRLQQIKLPKPELGKINLEKAIVARKSEREFSGRPLNLKQLSSLLFFGAGITRKNKDLNSTRRAYPSGGARYPLEVYLAVLNVDGLTPGLYHYNVKKHSLELILKEKTAVLKTLFYYDFVEKAGAVFIFSMIPKRSTIKYSNFALKIGLIETGHLAENIYLAAQSLKLKCCSLGGLNESMAHRLLDLDGSQEITFYALAMGL</sequence>
<evidence type="ECO:0000259" key="1">
    <source>
        <dbReference type="Pfam" id="PF00881"/>
    </source>
</evidence>
<dbReference type="InterPro" id="IPR052544">
    <property type="entry name" value="Bacteriocin_Proc_Enz"/>
</dbReference>
<dbReference type="InterPro" id="IPR020051">
    <property type="entry name" value="SagB-type_dehydrogenase"/>
</dbReference>
<evidence type="ECO:0000313" key="3">
    <source>
        <dbReference type="Proteomes" id="UP000178175"/>
    </source>
</evidence>
<gene>
    <name evidence="2" type="ORF">A3C70_00625</name>
</gene>
<proteinExistence type="predicted"/>
<comment type="caution">
    <text evidence="2">The sequence shown here is derived from an EMBL/GenBank/DDBJ whole genome shotgun (WGS) entry which is preliminary data.</text>
</comment>
<dbReference type="EMBL" id="MHVR01000022">
    <property type="protein sequence ID" value="OHA95607.1"/>
    <property type="molecule type" value="Genomic_DNA"/>
</dbReference>
<dbReference type="InterPro" id="IPR000415">
    <property type="entry name" value="Nitroreductase-like"/>
</dbReference>
<organism evidence="2 3">
    <name type="scientific">Candidatus Zambryskibacteria bacterium RIFCSPHIGHO2_02_FULL_43_14</name>
    <dbReference type="NCBI Taxonomy" id="1802748"/>
    <lineage>
        <taxon>Bacteria</taxon>
        <taxon>Candidatus Zambryskiibacteriota</taxon>
    </lineage>
</organism>
<dbReference type="Proteomes" id="UP000178175">
    <property type="component" value="Unassembled WGS sequence"/>
</dbReference>
<dbReference type="CDD" id="cd02142">
    <property type="entry name" value="McbC_SagB-like_oxidoreductase"/>
    <property type="match status" value="1"/>
</dbReference>
<dbReference type="PANTHER" id="PTHR43745">
    <property type="entry name" value="NITROREDUCTASE MJ1384-RELATED"/>
    <property type="match status" value="1"/>
</dbReference>
<dbReference type="AlphaFoldDB" id="A0A1G2TE94"/>
<protein>
    <recommendedName>
        <fullName evidence="1">Nitroreductase domain-containing protein</fullName>
    </recommendedName>
</protein>
<dbReference type="GO" id="GO:0016491">
    <property type="term" value="F:oxidoreductase activity"/>
    <property type="evidence" value="ECO:0007669"/>
    <property type="project" value="InterPro"/>
</dbReference>
<dbReference type="Pfam" id="PF00881">
    <property type="entry name" value="Nitroreductase"/>
    <property type="match status" value="1"/>
</dbReference>
<reference evidence="2 3" key="1">
    <citation type="journal article" date="2016" name="Nat. Commun.">
        <title>Thousands of microbial genomes shed light on interconnected biogeochemical processes in an aquifer system.</title>
        <authorList>
            <person name="Anantharaman K."/>
            <person name="Brown C.T."/>
            <person name="Hug L.A."/>
            <person name="Sharon I."/>
            <person name="Castelle C.J."/>
            <person name="Probst A.J."/>
            <person name="Thomas B.C."/>
            <person name="Singh A."/>
            <person name="Wilkins M.J."/>
            <person name="Karaoz U."/>
            <person name="Brodie E.L."/>
            <person name="Williams K.H."/>
            <person name="Hubbard S.S."/>
            <person name="Banfield J.F."/>
        </authorList>
    </citation>
    <scope>NUCLEOTIDE SEQUENCE [LARGE SCALE GENOMIC DNA]</scope>
</reference>
<accession>A0A1G2TE94</accession>